<gene>
    <name evidence="1" type="ORF">QO002_003655</name>
</gene>
<dbReference type="Proteomes" id="UP001230207">
    <property type="component" value="Unassembled WGS sequence"/>
</dbReference>
<protein>
    <submittedName>
        <fullName evidence="1">Uncharacterized protein</fullName>
    </submittedName>
</protein>
<organism evidence="1 2">
    <name type="scientific">Pararhizobium capsulatum DSM 1112</name>
    <dbReference type="NCBI Taxonomy" id="1121113"/>
    <lineage>
        <taxon>Bacteria</taxon>
        <taxon>Pseudomonadati</taxon>
        <taxon>Pseudomonadota</taxon>
        <taxon>Alphaproteobacteria</taxon>
        <taxon>Hyphomicrobiales</taxon>
        <taxon>Rhizobiaceae</taxon>
        <taxon>Rhizobium/Agrobacterium group</taxon>
        <taxon>Pararhizobium</taxon>
    </lineage>
</organism>
<dbReference type="RefSeq" id="WP_307232199.1">
    <property type="nucleotide sequence ID" value="NZ_JAUSVF010000001.1"/>
</dbReference>
<dbReference type="EMBL" id="JAUSVF010000001">
    <property type="protein sequence ID" value="MDQ0321517.1"/>
    <property type="molecule type" value="Genomic_DNA"/>
</dbReference>
<sequence length="84" mass="9796">MLATVVRKFPEHELIVRRLYVRKPEFRSLCEDYATARAALERWQADTGKMEEFQQLVEEIEAEIEDVIHGALDALRNTHPQGET</sequence>
<evidence type="ECO:0000313" key="2">
    <source>
        <dbReference type="Proteomes" id="UP001230207"/>
    </source>
</evidence>
<keyword evidence="2" id="KW-1185">Reference proteome</keyword>
<reference evidence="1 2" key="1">
    <citation type="submission" date="2023-07" db="EMBL/GenBank/DDBJ databases">
        <title>Genomic Encyclopedia of Type Strains, Phase IV (KMG-IV): sequencing the most valuable type-strain genomes for metagenomic binning, comparative biology and taxonomic classification.</title>
        <authorList>
            <person name="Goeker M."/>
        </authorList>
    </citation>
    <scope>NUCLEOTIDE SEQUENCE [LARGE SCALE GENOMIC DNA]</scope>
    <source>
        <strain evidence="1 2">DSM 1112</strain>
    </source>
</reference>
<accession>A0ABU0BXE1</accession>
<comment type="caution">
    <text evidence="1">The sequence shown here is derived from an EMBL/GenBank/DDBJ whole genome shotgun (WGS) entry which is preliminary data.</text>
</comment>
<evidence type="ECO:0000313" key="1">
    <source>
        <dbReference type="EMBL" id="MDQ0321517.1"/>
    </source>
</evidence>
<proteinExistence type="predicted"/>
<name>A0ABU0BXE1_9HYPH</name>